<dbReference type="Gene3D" id="3.40.50.720">
    <property type="entry name" value="NAD(P)-binding Rossmann-like Domain"/>
    <property type="match status" value="1"/>
</dbReference>
<name>A0A6J4JYD8_9BACT</name>
<proteinExistence type="predicted"/>
<dbReference type="InterPro" id="IPR001509">
    <property type="entry name" value="Epimerase_deHydtase"/>
</dbReference>
<dbReference type="Pfam" id="PF01370">
    <property type="entry name" value="Epimerase"/>
    <property type="match status" value="2"/>
</dbReference>
<dbReference type="PANTHER" id="PTHR12126:SF11">
    <property type="entry name" value="NADH DEHYDROGENASE [UBIQUINONE] 1 ALPHA SUBCOMPLEX SUBUNIT 9, MITOCHONDRIAL"/>
    <property type="match status" value="1"/>
</dbReference>
<sequence>MILVTGWTGNTGGFVVRMLRERYPDQPIVGLARSPDAPSPPGVLVEPADLRDEGAVEEVFRRHAFTTILHVANIRFSPLIMRLAEAYRVPHTVLVHTTGIYSRYQEYSSLYREIEGGILDGRFEHTAWTILRPTMIYGNHRDHNLHKLIRVLHRYPVFPVFGGGSAVMQPVHVEDLAAAVVACVGNDRVKRRGYDLSGGSVVTYGDILRRITRLLGKRVRFVPVPLPAGIFFARLYGRASKHPIITVEQIQRLQEDKSYPHEAAARDLDFRPRPFEEGIAQEVAELRERGLI</sequence>
<evidence type="ECO:0000259" key="1">
    <source>
        <dbReference type="Pfam" id="PF01370"/>
    </source>
</evidence>
<dbReference type="GO" id="GO:0044877">
    <property type="term" value="F:protein-containing complex binding"/>
    <property type="evidence" value="ECO:0007669"/>
    <property type="project" value="TreeGrafter"/>
</dbReference>
<dbReference type="AlphaFoldDB" id="A0A6J4JYD8"/>
<dbReference type="EMBL" id="CADCTO010000598">
    <property type="protein sequence ID" value="CAA9290510.1"/>
    <property type="molecule type" value="Genomic_DNA"/>
</dbReference>
<dbReference type="SUPFAM" id="SSF51735">
    <property type="entry name" value="NAD(P)-binding Rossmann-fold domains"/>
    <property type="match status" value="1"/>
</dbReference>
<dbReference type="PANTHER" id="PTHR12126">
    <property type="entry name" value="NADH-UBIQUINONE OXIDOREDUCTASE 39 KDA SUBUNIT-RELATED"/>
    <property type="match status" value="1"/>
</dbReference>
<organism evidence="2">
    <name type="scientific">uncultured Armatimonadetes bacterium</name>
    <dbReference type="NCBI Taxonomy" id="157466"/>
    <lineage>
        <taxon>Bacteria</taxon>
        <taxon>Bacillati</taxon>
        <taxon>Armatimonadota</taxon>
        <taxon>environmental samples</taxon>
    </lineage>
</organism>
<gene>
    <name evidence="2" type="ORF">AVDCRST_MAG63-4331</name>
</gene>
<evidence type="ECO:0000313" key="2">
    <source>
        <dbReference type="EMBL" id="CAA9290510.1"/>
    </source>
</evidence>
<feature type="domain" description="NAD-dependent epimerase/dehydratase" evidence="1">
    <location>
        <begin position="2"/>
        <end position="74"/>
    </location>
</feature>
<reference evidence="2" key="1">
    <citation type="submission" date="2020-02" db="EMBL/GenBank/DDBJ databases">
        <authorList>
            <person name="Meier V. D."/>
        </authorList>
    </citation>
    <scope>NUCLEOTIDE SEQUENCE</scope>
    <source>
        <strain evidence="2">AVDCRST_MAG63</strain>
    </source>
</reference>
<protein>
    <recommendedName>
        <fullName evidence="1">NAD-dependent epimerase/dehydratase domain-containing protein</fullName>
    </recommendedName>
</protein>
<dbReference type="InterPro" id="IPR036291">
    <property type="entry name" value="NAD(P)-bd_dom_sf"/>
</dbReference>
<dbReference type="InterPro" id="IPR051207">
    <property type="entry name" value="ComplexI_NDUFA9_subunit"/>
</dbReference>
<accession>A0A6J4JYD8</accession>
<feature type="domain" description="NAD-dependent epimerase/dehydratase" evidence="1">
    <location>
        <begin position="127"/>
        <end position="186"/>
    </location>
</feature>